<feature type="region of interest" description="Disordered" evidence="1">
    <location>
        <begin position="1"/>
        <end position="27"/>
    </location>
</feature>
<dbReference type="RefSeq" id="WP_103991681.1">
    <property type="nucleotide sequence ID" value="NZ_CP031311.1"/>
</dbReference>
<keyword evidence="4" id="KW-1185">Reference proteome</keyword>
<dbReference type="Proteomes" id="UP000236740">
    <property type="component" value="Unassembled WGS sequence"/>
</dbReference>
<dbReference type="AlphaFoldDB" id="A0A1H5ZEF7"/>
<proteinExistence type="predicted"/>
<dbReference type="OrthoDB" id="301292at2157"/>
<dbReference type="GeneID" id="39858595"/>
<accession>A0A1H5ZEF7</accession>
<feature type="compositionally biased region" description="Basic and acidic residues" evidence="1">
    <location>
        <begin position="17"/>
        <end position="27"/>
    </location>
</feature>
<protein>
    <submittedName>
        <fullName evidence="3">Uncharacterized protein</fullName>
    </submittedName>
</protein>
<dbReference type="Proteomes" id="UP000296733">
    <property type="component" value="Chromosome"/>
</dbReference>
<evidence type="ECO:0000313" key="3">
    <source>
        <dbReference type="EMBL" id="SEG34859.1"/>
    </source>
</evidence>
<name>A0A1H5ZEF7_9EURY</name>
<organism evidence="3 4">
    <name type="scientific">Halobellus limi</name>
    <dbReference type="NCBI Taxonomy" id="699433"/>
    <lineage>
        <taxon>Archaea</taxon>
        <taxon>Methanobacteriati</taxon>
        <taxon>Methanobacteriota</taxon>
        <taxon>Stenosarchaea group</taxon>
        <taxon>Halobacteria</taxon>
        <taxon>Halobacteriales</taxon>
        <taxon>Haloferacaceae</taxon>
        <taxon>Halobellus</taxon>
    </lineage>
</organism>
<sequence>MFDENEEEPTITPDGDNATKFHPDEAHESAQSHYRVLARYNSGIYTRGRTDQEKIRRIDNLAVFDAIAGQLELTDWQKRYGRSVVDNLNLREIGHPVEAVVFAVCALTVRRDRRYYNPDRSDENNDSEFLRLKAELDLSDKKIRSLIHRLIPLFPEWVNNE</sequence>
<reference evidence="3 4" key="1">
    <citation type="submission" date="2016-10" db="EMBL/GenBank/DDBJ databases">
        <authorList>
            <person name="de Groot N.N."/>
        </authorList>
    </citation>
    <scope>NUCLEOTIDE SEQUENCE [LARGE SCALE GENOMIC DNA]</scope>
    <source>
        <strain evidence="3 4">CGMCC 1.10331</strain>
    </source>
</reference>
<dbReference type="EMBL" id="CP031311">
    <property type="protein sequence ID" value="QCC48117.1"/>
    <property type="molecule type" value="Genomic_DNA"/>
</dbReference>
<evidence type="ECO:0000313" key="4">
    <source>
        <dbReference type="Proteomes" id="UP000236740"/>
    </source>
</evidence>
<reference evidence="2 5" key="2">
    <citation type="journal article" date="2019" name="Nat. Commun.">
        <title>A new type of DNA phosphorothioation-based antiviral system in archaea.</title>
        <authorList>
            <person name="Xiong L."/>
            <person name="Liu S."/>
            <person name="Chen S."/>
            <person name="Xiao Y."/>
            <person name="Zhu B."/>
            <person name="Gao Y."/>
            <person name="Zhang Y."/>
            <person name="Chen B."/>
            <person name="Luo J."/>
            <person name="Deng Z."/>
            <person name="Chen X."/>
            <person name="Wang L."/>
            <person name="Chen S."/>
        </authorList>
    </citation>
    <scope>NUCLEOTIDE SEQUENCE [LARGE SCALE GENOMIC DNA]</scope>
    <source>
        <strain evidence="2 5">CGMCC 1.10331</strain>
    </source>
</reference>
<evidence type="ECO:0000313" key="2">
    <source>
        <dbReference type="EMBL" id="QCC48117.1"/>
    </source>
</evidence>
<gene>
    <name evidence="2" type="ORF">DV707_10835</name>
    <name evidence="3" type="ORF">SAMN04488133_1970</name>
</gene>
<evidence type="ECO:0000256" key="1">
    <source>
        <dbReference type="SAM" id="MobiDB-lite"/>
    </source>
</evidence>
<dbReference type="KEGG" id="hlm:DV707_10835"/>
<dbReference type="EMBL" id="FNVN01000002">
    <property type="protein sequence ID" value="SEG34859.1"/>
    <property type="molecule type" value="Genomic_DNA"/>
</dbReference>
<evidence type="ECO:0000313" key="5">
    <source>
        <dbReference type="Proteomes" id="UP000296733"/>
    </source>
</evidence>